<keyword evidence="6" id="KW-0031">Aminopeptidase</keyword>
<dbReference type="RefSeq" id="WP_111399669.1">
    <property type="nucleotide sequence ID" value="NZ_QKYU01000023.1"/>
</dbReference>
<dbReference type="GO" id="GO:0004177">
    <property type="term" value="F:aminopeptidase activity"/>
    <property type="evidence" value="ECO:0007669"/>
    <property type="project" value="UniProtKB-KW"/>
</dbReference>
<evidence type="ECO:0000259" key="5">
    <source>
        <dbReference type="Pfam" id="PF16254"/>
    </source>
</evidence>
<dbReference type="SUPFAM" id="SSF53187">
    <property type="entry name" value="Zn-dependent exopeptidases"/>
    <property type="match status" value="1"/>
</dbReference>
<gene>
    <name evidence="6" type="ORF">C8P66_12311</name>
</gene>
<comment type="cofactor">
    <cofactor evidence="1">
        <name>Zn(2+)</name>
        <dbReference type="ChEBI" id="CHEBI:29105"/>
    </cofactor>
    <text evidence="1">Binds 1 zinc ion per subunit.</text>
</comment>
<dbReference type="Gene3D" id="1.10.10.10">
    <property type="entry name" value="Winged helix-like DNA-binding domain superfamily/Winged helix DNA-binding domain"/>
    <property type="match status" value="1"/>
</dbReference>
<keyword evidence="1" id="KW-0479">Metal-binding</keyword>
<keyword evidence="1" id="KW-0862">Zinc</keyword>
<dbReference type="Pfam" id="PF09940">
    <property type="entry name" value="DUF2172"/>
    <property type="match status" value="1"/>
</dbReference>
<evidence type="ECO:0000256" key="2">
    <source>
        <dbReference type="SAM" id="MobiDB-lite"/>
    </source>
</evidence>
<dbReference type="InterPro" id="IPR032622">
    <property type="entry name" value="UCP01524_HTH"/>
</dbReference>
<feature type="domain" description="DUF2172" evidence="3">
    <location>
        <begin position="59"/>
        <end position="150"/>
    </location>
</feature>
<dbReference type="PIRSF" id="PIRSF015244">
    <property type="entry name" value="UCP015244"/>
    <property type="match status" value="1"/>
</dbReference>
<name>A0A2W7I6N6_9PROT</name>
<protein>
    <submittedName>
        <fullName evidence="6">Aminopeptidase-like protein</fullName>
    </submittedName>
</protein>
<proteinExistence type="predicted"/>
<organism evidence="6 7">
    <name type="scientific">Humitalea rosea</name>
    <dbReference type="NCBI Taxonomy" id="990373"/>
    <lineage>
        <taxon>Bacteria</taxon>
        <taxon>Pseudomonadati</taxon>
        <taxon>Pseudomonadota</taxon>
        <taxon>Alphaproteobacteria</taxon>
        <taxon>Acetobacterales</taxon>
        <taxon>Roseomonadaceae</taxon>
        <taxon>Humitalea</taxon>
    </lineage>
</organism>
<dbReference type="GO" id="GO:0046872">
    <property type="term" value="F:metal ion binding"/>
    <property type="evidence" value="ECO:0007669"/>
    <property type="project" value="UniProtKB-KW"/>
</dbReference>
<feature type="compositionally biased region" description="Low complexity" evidence="2">
    <location>
        <begin position="431"/>
        <end position="441"/>
    </location>
</feature>
<feature type="domain" description="DUF4910" evidence="5">
    <location>
        <begin position="9"/>
        <end position="346"/>
    </location>
</feature>
<keyword evidence="7" id="KW-1185">Reference proteome</keyword>
<keyword evidence="6" id="KW-0645">Protease</keyword>
<keyword evidence="6" id="KW-0378">Hydrolase</keyword>
<evidence type="ECO:0000313" key="6">
    <source>
        <dbReference type="EMBL" id="PZW40805.1"/>
    </source>
</evidence>
<feature type="binding site" evidence="1">
    <location>
        <position position="185"/>
    </location>
    <ligand>
        <name>Zn(2+)</name>
        <dbReference type="ChEBI" id="CHEBI:29105"/>
    </ligand>
</feature>
<dbReference type="InterPro" id="IPR036388">
    <property type="entry name" value="WH-like_DNA-bd_sf"/>
</dbReference>
<dbReference type="Proteomes" id="UP000249688">
    <property type="component" value="Unassembled WGS sequence"/>
</dbReference>
<comment type="caution">
    <text evidence="6">The sequence shown here is derived from an EMBL/GenBank/DDBJ whole genome shotgun (WGS) entry which is preliminary data.</text>
</comment>
<evidence type="ECO:0000259" key="3">
    <source>
        <dbReference type="Pfam" id="PF09940"/>
    </source>
</evidence>
<evidence type="ECO:0000313" key="7">
    <source>
        <dbReference type="Proteomes" id="UP000249688"/>
    </source>
</evidence>
<feature type="domain" description="UCP01524 winged helix-turn-helix" evidence="4">
    <location>
        <begin position="351"/>
        <end position="419"/>
    </location>
</feature>
<dbReference type="Gene3D" id="3.50.30.90">
    <property type="match status" value="1"/>
</dbReference>
<feature type="region of interest" description="Disordered" evidence="2">
    <location>
        <begin position="428"/>
        <end position="456"/>
    </location>
</feature>
<dbReference type="OrthoDB" id="9765654at2"/>
<dbReference type="AlphaFoldDB" id="A0A2W7I6N6"/>
<evidence type="ECO:0000256" key="1">
    <source>
        <dbReference type="PIRSR" id="PIRSR015244-50"/>
    </source>
</evidence>
<dbReference type="Pfam" id="PF16221">
    <property type="entry name" value="HTH_47"/>
    <property type="match status" value="1"/>
</dbReference>
<dbReference type="Gene3D" id="3.40.630.10">
    <property type="entry name" value="Zn peptidases"/>
    <property type="match status" value="1"/>
</dbReference>
<dbReference type="InterPro" id="IPR032610">
    <property type="entry name" value="DUF2172"/>
</dbReference>
<reference evidence="6 7" key="1">
    <citation type="submission" date="2018-06" db="EMBL/GenBank/DDBJ databases">
        <title>Genomic Encyclopedia of Archaeal and Bacterial Type Strains, Phase II (KMG-II): from individual species to whole genera.</title>
        <authorList>
            <person name="Goeker M."/>
        </authorList>
    </citation>
    <scope>NUCLEOTIDE SEQUENCE [LARGE SCALE GENOMIC DNA]</scope>
    <source>
        <strain evidence="6 7">DSM 24525</strain>
    </source>
</reference>
<dbReference type="InterPro" id="IPR012353">
    <property type="entry name" value="UCP015244"/>
</dbReference>
<sequence>MSDPGEELHAHVRALFPLCRSITGAGLRDTLGYIARHIPLTVTEVPSGTAVLDWVVPPEWTVRGASILAMDGSTIIDFDRHTLHLLNYSAPFEGEVSRLDLEAHLHSLPAQPDLIPYVTSYYRRDWGFCLAHRDRLALGDARYRVRIDTELAPGSLSYGECVLPGEEEGEVLISAHSCHPSLANDNLSSIAVAIDLARILSARRRRFTWRFLFAPGTIGAICWLAANRDAAARIRHGLVLTCLGDPAPPSYKRSRRQDAPIDRYVEHVLRDEGFGERILPFTPTGYDERQFCSPGFDLPMGCLMRSPGGSFPEYHTSADTPDFVRPAALADSLRVLDRIATLIERDGIFASKAPYGEPQLGRRGLYDGAATAASRLALLWSLNLADGRHSLLDVAQRSGLAFAEVADATERLVAAGLVVQGSGTCVPDAGSSLSHPSSSRSAARHHQERTVPCAFS</sequence>
<dbReference type="Pfam" id="PF16254">
    <property type="entry name" value="DUF4910"/>
    <property type="match status" value="1"/>
</dbReference>
<dbReference type="EMBL" id="QKYU01000023">
    <property type="protein sequence ID" value="PZW40805.1"/>
    <property type="molecule type" value="Genomic_DNA"/>
</dbReference>
<feature type="binding site" evidence="1">
    <location>
        <position position="179"/>
    </location>
    <ligand>
        <name>Zn(2+)</name>
        <dbReference type="ChEBI" id="CHEBI:29105"/>
    </ligand>
</feature>
<accession>A0A2W7I6N6</accession>
<dbReference type="InterPro" id="IPR032589">
    <property type="entry name" value="DUF4910"/>
</dbReference>
<feature type="binding site" evidence="1">
    <location>
        <position position="315"/>
    </location>
    <ligand>
        <name>Zn(2+)</name>
        <dbReference type="ChEBI" id="CHEBI:29105"/>
    </ligand>
</feature>
<evidence type="ECO:0000259" key="4">
    <source>
        <dbReference type="Pfam" id="PF16221"/>
    </source>
</evidence>